<accession>A0A0E9UJT8</accession>
<sequence length="22" mass="2437">MLKLESLFPLPPIPLPPPAPRI</sequence>
<evidence type="ECO:0000313" key="1">
    <source>
        <dbReference type="EMBL" id="JAH65976.1"/>
    </source>
</evidence>
<reference evidence="1" key="2">
    <citation type="journal article" date="2015" name="Fish Shellfish Immunol.">
        <title>Early steps in the European eel (Anguilla anguilla)-Vibrio vulnificus interaction in the gills: Role of the RtxA13 toxin.</title>
        <authorList>
            <person name="Callol A."/>
            <person name="Pajuelo D."/>
            <person name="Ebbesson L."/>
            <person name="Teles M."/>
            <person name="MacKenzie S."/>
            <person name="Amaro C."/>
        </authorList>
    </citation>
    <scope>NUCLEOTIDE SEQUENCE</scope>
</reference>
<protein>
    <submittedName>
        <fullName evidence="1">Uncharacterized protein</fullName>
    </submittedName>
</protein>
<dbReference type="AlphaFoldDB" id="A0A0E9UJT8"/>
<proteinExistence type="predicted"/>
<organism evidence="1">
    <name type="scientific">Anguilla anguilla</name>
    <name type="common">European freshwater eel</name>
    <name type="synonym">Muraena anguilla</name>
    <dbReference type="NCBI Taxonomy" id="7936"/>
    <lineage>
        <taxon>Eukaryota</taxon>
        <taxon>Metazoa</taxon>
        <taxon>Chordata</taxon>
        <taxon>Craniata</taxon>
        <taxon>Vertebrata</taxon>
        <taxon>Euteleostomi</taxon>
        <taxon>Actinopterygii</taxon>
        <taxon>Neopterygii</taxon>
        <taxon>Teleostei</taxon>
        <taxon>Anguilliformes</taxon>
        <taxon>Anguillidae</taxon>
        <taxon>Anguilla</taxon>
    </lineage>
</organism>
<reference evidence="1" key="1">
    <citation type="submission" date="2014-11" db="EMBL/GenBank/DDBJ databases">
        <authorList>
            <person name="Amaro Gonzalez C."/>
        </authorList>
    </citation>
    <scope>NUCLEOTIDE SEQUENCE</scope>
</reference>
<name>A0A0E9UJT8_ANGAN</name>
<dbReference type="EMBL" id="GBXM01042601">
    <property type="protein sequence ID" value="JAH65976.1"/>
    <property type="molecule type" value="Transcribed_RNA"/>
</dbReference>